<dbReference type="InterPro" id="IPR010802">
    <property type="entry name" value="DUF1400"/>
</dbReference>
<evidence type="ECO:0008006" key="8">
    <source>
        <dbReference type="Google" id="ProtNLM"/>
    </source>
</evidence>
<keyword evidence="1" id="KW-0378">Hydrolase</keyword>
<gene>
    <name evidence="6" type="ORF">DCF25_15495</name>
</gene>
<proteinExistence type="predicted"/>
<organism evidence="6 7">
    <name type="scientific">Leptolyngbya foveolarum</name>
    <dbReference type="NCBI Taxonomy" id="47253"/>
    <lineage>
        <taxon>Bacteria</taxon>
        <taxon>Bacillati</taxon>
        <taxon>Cyanobacteriota</taxon>
        <taxon>Cyanophyceae</taxon>
        <taxon>Leptolyngbyales</taxon>
        <taxon>Leptolyngbyaceae</taxon>
        <taxon>Leptolyngbya group</taxon>
        <taxon>Leptolyngbya</taxon>
    </lineage>
</organism>
<reference evidence="7" key="1">
    <citation type="submission" date="2018-04" db="EMBL/GenBank/DDBJ databases">
        <authorList>
            <person name="Cornet L."/>
        </authorList>
    </citation>
    <scope>NUCLEOTIDE SEQUENCE [LARGE SCALE GENOMIC DNA]</scope>
</reference>
<dbReference type="EMBL" id="QBMC01000116">
    <property type="protein sequence ID" value="PZO13921.1"/>
    <property type="molecule type" value="Genomic_DNA"/>
</dbReference>
<dbReference type="Pfam" id="PF07176">
    <property type="entry name" value="DUF1400"/>
    <property type="match status" value="1"/>
</dbReference>
<dbReference type="GO" id="GO:0016042">
    <property type="term" value="P:lipid catabolic process"/>
    <property type="evidence" value="ECO:0007669"/>
    <property type="project" value="UniProtKB-KW"/>
</dbReference>
<dbReference type="Gene3D" id="3.40.50.1820">
    <property type="entry name" value="alpha/beta hydrolase"/>
    <property type="match status" value="1"/>
</dbReference>
<feature type="domain" description="DUF1400" evidence="4">
    <location>
        <begin position="141"/>
        <end position="267"/>
    </location>
</feature>
<dbReference type="PANTHER" id="PTHR10272">
    <property type="entry name" value="PLATELET-ACTIVATING FACTOR ACETYLHYDROLASE"/>
    <property type="match status" value="1"/>
</dbReference>
<name>A0A2W4VNV3_9CYAN</name>
<dbReference type="InterPro" id="IPR022742">
    <property type="entry name" value="Hydrolase_4"/>
</dbReference>
<sequence>MPKKNRFRRMCCRRFRQKERLRLRRCRKCSWQNGKKWSLSRGLDCLILGLRRSPPSLADSSLRKISGFTNSRDCEKVSYRWISKRRNCRRIAARRKKSPCRSLLKNHLAMRNRSRTCAASFMSGVCLAVLLPFGLTFPAKAAERVVLTFGFAEISTTVEDLRAYGDRGEVSDELAFYLRLLNPEQRLQFRQALQARQDVGPANLSKFLRSSIGDNILRYLGDVVKTAGRLDGARGLRGALVLSAAEPEGLSLLGVLENFPTSAVRIDSLRGFQIVGGITAQIEDTGNAIAAIKRQSALTFQTDMPAGTLGDLSQPGPYTVVAQTLNVYDGSRDRNLPTTLYLPQGRTTPAPLIVASHGLAGDRKGFDPIARHLTSHGYAVATLDHPGSDRRQLESLLRGTASEIAEPTEFTDRPRDISYLLDELTRLNSTGTFANRFDLEKIGVIGHSFGGYTALAIAGAQLDYNNLEANCDSSAFIYSEANTSMLLQCTALNAPEQFALSVADERIKAVIAMNPITSSVFGPDGFSQLDVPVLLVGGSSDPVAPALAEQIQPFTWLNRRTTDAPDHYLALIEGGSHLYDPPTLESTDVSLVNGLVNADIALAYRYINSLSLAFMQAELVGDRTYLDALGPTYIRQLSQLPLPLYVVDSLTEADLKPVVMPDVVIPSESGIEAAPAEEIIREDTAP</sequence>
<dbReference type="SUPFAM" id="SSF53474">
    <property type="entry name" value="alpha/beta-Hydrolases"/>
    <property type="match status" value="1"/>
</dbReference>
<protein>
    <recommendedName>
        <fullName evidence="8">Dienelactone hydrolase</fullName>
    </recommendedName>
</protein>
<evidence type="ECO:0000259" key="5">
    <source>
        <dbReference type="Pfam" id="PF12146"/>
    </source>
</evidence>
<evidence type="ECO:0000256" key="3">
    <source>
        <dbReference type="ARBA" id="ARBA00023098"/>
    </source>
</evidence>
<feature type="domain" description="Serine aminopeptidase S33" evidence="5">
    <location>
        <begin position="349"/>
        <end position="462"/>
    </location>
</feature>
<evidence type="ECO:0000259" key="4">
    <source>
        <dbReference type="Pfam" id="PF07176"/>
    </source>
</evidence>
<evidence type="ECO:0000256" key="1">
    <source>
        <dbReference type="ARBA" id="ARBA00022801"/>
    </source>
</evidence>
<dbReference type="GO" id="GO:0003847">
    <property type="term" value="F:1-alkyl-2-acetylglycerophosphocholine esterase activity"/>
    <property type="evidence" value="ECO:0007669"/>
    <property type="project" value="TreeGrafter"/>
</dbReference>
<accession>A0A2W4VNV3</accession>
<keyword evidence="3" id="KW-0443">Lipid metabolism</keyword>
<keyword evidence="2" id="KW-0442">Lipid degradation</keyword>
<reference evidence="6 7" key="2">
    <citation type="submission" date="2018-06" db="EMBL/GenBank/DDBJ databases">
        <title>Metagenomic assembly of (sub)arctic Cyanobacteria and their associated microbiome from non-axenic cultures.</title>
        <authorList>
            <person name="Baurain D."/>
        </authorList>
    </citation>
    <scope>NUCLEOTIDE SEQUENCE [LARGE SCALE GENOMIC DNA]</scope>
    <source>
        <strain evidence="6">ULC129bin1</strain>
    </source>
</reference>
<dbReference type="Proteomes" id="UP000249354">
    <property type="component" value="Unassembled WGS sequence"/>
</dbReference>
<dbReference type="AlphaFoldDB" id="A0A2W4VNV3"/>
<evidence type="ECO:0000256" key="2">
    <source>
        <dbReference type="ARBA" id="ARBA00022963"/>
    </source>
</evidence>
<evidence type="ECO:0000313" key="7">
    <source>
        <dbReference type="Proteomes" id="UP000249354"/>
    </source>
</evidence>
<dbReference type="Pfam" id="PF12146">
    <property type="entry name" value="Hydrolase_4"/>
    <property type="match status" value="1"/>
</dbReference>
<dbReference type="PANTHER" id="PTHR10272:SF13">
    <property type="entry name" value="POLY(ETHYLENE TEREPHTHALATE) HYDROLASE"/>
    <property type="match status" value="1"/>
</dbReference>
<comment type="caution">
    <text evidence="6">The sequence shown here is derived from an EMBL/GenBank/DDBJ whole genome shotgun (WGS) entry which is preliminary data.</text>
</comment>
<dbReference type="InterPro" id="IPR029058">
    <property type="entry name" value="AB_hydrolase_fold"/>
</dbReference>
<evidence type="ECO:0000313" key="6">
    <source>
        <dbReference type="EMBL" id="PZO13921.1"/>
    </source>
</evidence>